<accession>A0A9W7CA84</accession>
<evidence type="ECO:0000313" key="3">
    <source>
        <dbReference type="EMBL" id="GMI06182.1"/>
    </source>
</evidence>
<feature type="transmembrane region" description="Helical" evidence="2">
    <location>
        <begin position="54"/>
        <end position="75"/>
    </location>
</feature>
<keyword evidence="4" id="KW-1185">Reference proteome</keyword>
<keyword evidence="2" id="KW-1133">Transmembrane helix</keyword>
<gene>
    <name evidence="3" type="ORF">TrRE_jg5673</name>
</gene>
<evidence type="ECO:0000256" key="2">
    <source>
        <dbReference type="SAM" id="Phobius"/>
    </source>
</evidence>
<proteinExistence type="predicted"/>
<comment type="caution">
    <text evidence="3">The sequence shown here is derived from an EMBL/GenBank/DDBJ whole genome shotgun (WGS) entry which is preliminary data.</text>
</comment>
<evidence type="ECO:0000313" key="4">
    <source>
        <dbReference type="Proteomes" id="UP001165082"/>
    </source>
</evidence>
<dbReference type="Proteomes" id="UP001165082">
    <property type="component" value="Unassembled WGS sequence"/>
</dbReference>
<feature type="transmembrane region" description="Helical" evidence="2">
    <location>
        <begin position="27"/>
        <end position="48"/>
    </location>
</feature>
<protein>
    <submittedName>
        <fullName evidence="3">Uncharacterized protein</fullName>
    </submittedName>
</protein>
<organism evidence="3 4">
    <name type="scientific">Triparma retinervis</name>
    <dbReference type="NCBI Taxonomy" id="2557542"/>
    <lineage>
        <taxon>Eukaryota</taxon>
        <taxon>Sar</taxon>
        <taxon>Stramenopiles</taxon>
        <taxon>Ochrophyta</taxon>
        <taxon>Bolidophyceae</taxon>
        <taxon>Parmales</taxon>
        <taxon>Triparmaceae</taxon>
        <taxon>Triparma</taxon>
    </lineage>
</organism>
<sequence length="272" mass="29733">MNDQGHLVTRVYGLNVNPERAGLVRKVLGISTAMAVLEFINFIYSTIINEDVSMVWGVWPLIFGLMIPACGYFGAKNSSKELIAWFVGCSGCVAVALIISLARLYDVYSDASDADRENMTHAVVVASVLSIPTLLLAIAGVCYGSELQSKREHIIVRSNNPAPRLQQVPQVTINVQQPGMYGHQMPQPGYPPAPPNHYAQQQVGYPPPQQQQYVQQVGYPPPHQQQYAQQAGYPPHQQQVPQYSQATAPPQMAYAQAVPATAVAGQDKSNFT</sequence>
<evidence type="ECO:0000256" key="1">
    <source>
        <dbReference type="SAM" id="MobiDB-lite"/>
    </source>
</evidence>
<reference evidence="3" key="1">
    <citation type="submission" date="2022-07" db="EMBL/GenBank/DDBJ databases">
        <title>Genome analysis of Parmales, a sister group of diatoms, reveals the evolutionary specialization of diatoms from phago-mixotrophs to photoautotrophs.</title>
        <authorList>
            <person name="Ban H."/>
            <person name="Sato S."/>
            <person name="Yoshikawa S."/>
            <person name="Kazumasa Y."/>
            <person name="Nakamura Y."/>
            <person name="Ichinomiya M."/>
            <person name="Saitoh K."/>
            <person name="Sato N."/>
            <person name="Blanc-Mathieu R."/>
            <person name="Endo H."/>
            <person name="Kuwata A."/>
            <person name="Ogata H."/>
        </authorList>
    </citation>
    <scope>NUCLEOTIDE SEQUENCE</scope>
</reference>
<name>A0A9W7CA84_9STRA</name>
<feature type="region of interest" description="Disordered" evidence="1">
    <location>
        <begin position="178"/>
        <end position="204"/>
    </location>
</feature>
<dbReference type="EMBL" id="BRXZ01000148">
    <property type="protein sequence ID" value="GMI06182.1"/>
    <property type="molecule type" value="Genomic_DNA"/>
</dbReference>
<feature type="compositionally biased region" description="Low complexity" evidence="1">
    <location>
        <begin position="223"/>
        <end position="239"/>
    </location>
</feature>
<dbReference type="OrthoDB" id="200146at2759"/>
<keyword evidence="2" id="KW-0812">Transmembrane</keyword>
<keyword evidence="2" id="KW-0472">Membrane</keyword>
<feature type="region of interest" description="Disordered" evidence="1">
    <location>
        <begin position="223"/>
        <end position="249"/>
    </location>
</feature>
<feature type="transmembrane region" description="Helical" evidence="2">
    <location>
        <begin position="82"/>
        <end position="102"/>
    </location>
</feature>
<feature type="transmembrane region" description="Helical" evidence="2">
    <location>
        <begin position="122"/>
        <end position="143"/>
    </location>
</feature>
<dbReference type="AlphaFoldDB" id="A0A9W7CA84"/>